<gene>
    <name evidence="4" type="ORF">JJB97_07145</name>
</gene>
<evidence type="ECO:0000256" key="1">
    <source>
        <dbReference type="ARBA" id="ARBA00023125"/>
    </source>
</evidence>
<dbReference type="Proteomes" id="UP000659047">
    <property type="component" value="Unassembled WGS sequence"/>
</dbReference>
<name>A0A8K0V482_9ENTR</name>
<organism evidence="4 5">
    <name type="scientific">Tenebrionibacter intestinalis</name>
    <dbReference type="NCBI Taxonomy" id="2799638"/>
    <lineage>
        <taxon>Bacteria</taxon>
        <taxon>Pseudomonadati</taxon>
        <taxon>Pseudomonadota</taxon>
        <taxon>Gammaproteobacteria</taxon>
        <taxon>Enterobacterales</taxon>
        <taxon>Enterobacteriaceae</taxon>
        <taxon>Tenebrionibacter/Tenebrionicola group</taxon>
        <taxon>Tenebrionibacter</taxon>
    </lineage>
</organism>
<dbReference type="Gene3D" id="1.10.10.10">
    <property type="entry name" value="Winged helix-like DNA-binding domain superfamily/Winged helix DNA-binding domain"/>
    <property type="match status" value="1"/>
</dbReference>
<dbReference type="SUPFAM" id="SSF46894">
    <property type="entry name" value="C-terminal effector domain of the bipartite response regulators"/>
    <property type="match status" value="1"/>
</dbReference>
<evidence type="ECO:0000259" key="3">
    <source>
        <dbReference type="PROSITE" id="PS51755"/>
    </source>
</evidence>
<dbReference type="AlphaFoldDB" id="A0A8K0V482"/>
<evidence type="ECO:0000313" key="5">
    <source>
        <dbReference type="Proteomes" id="UP000659047"/>
    </source>
</evidence>
<feature type="domain" description="OmpR/PhoB-type" evidence="3">
    <location>
        <begin position="16"/>
        <end position="118"/>
    </location>
</feature>
<dbReference type="GO" id="GO:0003677">
    <property type="term" value="F:DNA binding"/>
    <property type="evidence" value="ECO:0007669"/>
    <property type="project" value="UniProtKB-UniRule"/>
</dbReference>
<evidence type="ECO:0000256" key="2">
    <source>
        <dbReference type="PROSITE-ProRule" id="PRU01091"/>
    </source>
</evidence>
<evidence type="ECO:0000313" key="4">
    <source>
        <dbReference type="EMBL" id="MBK4715108.1"/>
    </source>
</evidence>
<dbReference type="SMART" id="SM00862">
    <property type="entry name" value="Trans_reg_C"/>
    <property type="match status" value="1"/>
</dbReference>
<reference evidence="4" key="1">
    <citation type="submission" date="2021-01" db="EMBL/GenBank/DDBJ databases">
        <title>Intestinitalea alba gen. nov., sp. nov., a novel genus of the family Enterobacteriaceae, isolated from the gut of the plastic-eating mealworm Tenebrio molitor L.</title>
        <authorList>
            <person name="Yang Y."/>
        </authorList>
    </citation>
    <scope>NUCLEOTIDE SEQUENCE</scope>
    <source>
        <strain evidence="4">BIT-L3</strain>
    </source>
</reference>
<dbReference type="PROSITE" id="PS51755">
    <property type="entry name" value="OMPR_PHOB"/>
    <property type="match status" value="1"/>
</dbReference>
<dbReference type="InterPro" id="IPR036388">
    <property type="entry name" value="WH-like_DNA-bd_sf"/>
</dbReference>
<dbReference type="RefSeq" id="WP_238713329.1">
    <property type="nucleotide sequence ID" value="NZ_JAEPBH010000014.1"/>
</dbReference>
<protein>
    <submittedName>
        <fullName evidence="4">Winged helix-turn-helix domain-containing protein</fullName>
    </submittedName>
</protein>
<keyword evidence="1 2" id="KW-0238">DNA-binding</keyword>
<sequence length="174" mass="19808">MEKQVFQIVNSQHMFVITHENGFTTLVTYTFDGVSEAGKFVSEVKLSATESKMLMLLLNHQGRIVSKDEIMAEVWKNKFVTENSIRQVIFTLRRFFFDQEKPHHVLLNSRGVGYTLHSSQQLVVEKKASDAVALARVSPLHKHSNDIHGSFIKKVFSRLLSFVNMPQSTGLADK</sequence>
<accession>A0A8K0V482</accession>
<dbReference type="EMBL" id="JAEPBH010000014">
    <property type="protein sequence ID" value="MBK4715108.1"/>
    <property type="molecule type" value="Genomic_DNA"/>
</dbReference>
<dbReference type="InterPro" id="IPR016032">
    <property type="entry name" value="Sig_transdc_resp-reg_C-effctor"/>
</dbReference>
<dbReference type="GO" id="GO:0006355">
    <property type="term" value="P:regulation of DNA-templated transcription"/>
    <property type="evidence" value="ECO:0007669"/>
    <property type="project" value="InterPro"/>
</dbReference>
<comment type="caution">
    <text evidence="4">The sequence shown here is derived from an EMBL/GenBank/DDBJ whole genome shotgun (WGS) entry which is preliminary data.</text>
</comment>
<feature type="DNA-binding region" description="OmpR/PhoB-type" evidence="2">
    <location>
        <begin position="16"/>
        <end position="118"/>
    </location>
</feature>
<keyword evidence="5" id="KW-1185">Reference proteome</keyword>
<dbReference type="Pfam" id="PF00486">
    <property type="entry name" value="Trans_reg_C"/>
    <property type="match status" value="1"/>
</dbReference>
<proteinExistence type="predicted"/>
<dbReference type="GO" id="GO:0000160">
    <property type="term" value="P:phosphorelay signal transduction system"/>
    <property type="evidence" value="ECO:0007669"/>
    <property type="project" value="InterPro"/>
</dbReference>
<dbReference type="CDD" id="cd00383">
    <property type="entry name" value="trans_reg_C"/>
    <property type="match status" value="1"/>
</dbReference>
<dbReference type="InterPro" id="IPR001867">
    <property type="entry name" value="OmpR/PhoB-type_DNA-bd"/>
</dbReference>